<dbReference type="EMBL" id="JAIZAY010000018">
    <property type="protein sequence ID" value="KAJ8025277.1"/>
    <property type="molecule type" value="Genomic_DNA"/>
</dbReference>
<evidence type="ECO:0000256" key="1">
    <source>
        <dbReference type="ARBA" id="ARBA00008383"/>
    </source>
</evidence>
<dbReference type="InterPro" id="IPR023606">
    <property type="entry name" value="CoA-Trfase_III_dom_1_sf"/>
</dbReference>
<gene>
    <name evidence="3" type="ORF">HOLleu_35442</name>
</gene>
<dbReference type="Gene3D" id="3.40.50.10540">
    <property type="entry name" value="Crotonobetainyl-coa:carnitine coa-transferase, domain 1"/>
    <property type="match status" value="2"/>
</dbReference>
<dbReference type="AlphaFoldDB" id="A0A9Q1BHR7"/>
<evidence type="ECO:0000313" key="3">
    <source>
        <dbReference type="EMBL" id="KAJ8025277.1"/>
    </source>
</evidence>
<comment type="caution">
    <text evidence="3">The sequence shown here is derived from an EMBL/GenBank/DDBJ whole genome shotgun (WGS) entry which is preliminary data.</text>
</comment>
<dbReference type="PANTHER" id="PTHR48207">
    <property type="entry name" value="SUCCINATE--HYDROXYMETHYLGLUTARATE COA-TRANSFERASE"/>
    <property type="match status" value="1"/>
</dbReference>
<protein>
    <submittedName>
        <fullName evidence="3">Succinate--hydroxymethylglutarate CoA-transferase</fullName>
    </submittedName>
</protein>
<reference evidence="3" key="1">
    <citation type="submission" date="2021-10" db="EMBL/GenBank/DDBJ databases">
        <title>Tropical sea cucumber genome reveals ecological adaptation and Cuvierian tubules defense mechanism.</title>
        <authorList>
            <person name="Chen T."/>
        </authorList>
    </citation>
    <scope>NUCLEOTIDE SEQUENCE</scope>
    <source>
        <strain evidence="3">Nanhai2018</strain>
        <tissue evidence="3">Muscle</tissue>
    </source>
</reference>
<organism evidence="3 4">
    <name type="scientific">Holothuria leucospilota</name>
    <name type="common">Black long sea cucumber</name>
    <name type="synonym">Mertensiothuria leucospilota</name>
    <dbReference type="NCBI Taxonomy" id="206669"/>
    <lineage>
        <taxon>Eukaryota</taxon>
        <taxon>Metazoa</taxon>
        <taxon>Echinodermata</taxon>
        <taxon>Eleutherozoa</taxon>
        <taxon>Echinozoa</taxon>
        <taxon>Holothuroidea</taxon>
        <taxon>Aspidochirotacea</taxon>
        <taxon>Aspidochirotida</taxon>
        <taxon>Holothuriidae</taxon>
        <taxon>Holothuria</taxon>
    </lineage>
</organism>
<evidence type="ECO:0000256" key="2">
    <source>
        <dbReference type="ARBA" id="ARBA00022679"/>
    </source>
</evidence>
<dbReference type="OrthoDB" id="5863171at2759"/>
<dbReference type="InterPro" id="IPR003673">
    <property type="entry name" value="CoA-Trfase_fam_III"/>
</dbReference>
<dbReference type="GO" id="GO:0005739">
    <property type="term" value="C:mitochondrion"/>
    <property type="evidence" value="ECO:0007669"/>
    <property type="project" value="TreeGrafter"/>
</dbReference>
<comment type="similarity">
    <text evidence="1">Belongs to the CoA-transferase III family.</text>
</comment>
<dbReference type="PANTHER" id="PTHR48207:SF3">
    <property type="entry name" value="SUCCINATE--HYDROXYMETHYLGLUTARATE COA-TRANSFERASE"/>
    <property type="match status" value="1"/>
</dbReference>
<keyword evidence="4" id="KW-1185">Reference proteome</keyword>
<dbReference type="GO" id="GO:0047369">
    <property type="term" value="F:succinate-hydroxymethylglutarate CoA-transferase activity"/>
    <property type="evidence" value="ECO:0007669"/>
    <property type="project" value="TreeGrafter"/>
</dbReference>
<dbReference type="Pfam" id="PF02515">
    <property type="entry name" value="CoA_transf_3"/>
    <property type="match status" value="2"/>
</dbReference>
<evidence type="ECO:0000313" key="4">
    <source>
        <dbReference type="Proteomes" id="UP001152320"/>
    </source>
</evidence>
<dbReference type="SUPFAM" id="SSF89796">
    <property type="entry name" value="CoA-transferase family III (CaiB/BaiF)"/>
    <property type="match status" value="1"/>
</dbReference>
<dbReference type="InterPro" id="IPR050483">
    <property type="entry name" value="CoA-transferase_III_domain"/>
</dbReference>
<sequence length="230" mass="25048">MYLDRAVRLAGPLLVTTSRRHFAANVDTRRYFSQGVISEEKALNRKSGPLHGIRILDLTRILAGPFCSMLFGDLGAEVIKIEQPGKGDDTRNWGPPFQGDQSCYFLSINRNKKSVAVNLKTPEGKDLIQKIFPGNYIFRFCGLITTGFGSDGPYAHRSGYDVVAAAMGGLMHITGPEGGDPCRVGVAMTDLATGLYAKGAILAALYQREKTGIGQRIDCDLLSTQVRNFS</sequence>
<accession>A0A9Q1BHR7</accession>
<keyword evidence="2" id="KW-0808">Transferase</keyword>
<name>A0A9Q1BHR7_HOLLE</name>
<proteinExistence type="inferred from homology"/>
<dbReference type="Proteomes" id="UP001152320">
    <property type="component" value="Chromosome 18"/>
</dbReference>